<organism evidence="8 9">
    <name type="scientific">Nakaseomyces bracarensis</name>
    <dbReference type="NCBI Taxonomy" id="273131"/>
    <lineage>
        <taxon>Eukaryota</taxon>
        <taxon>Fungi</taxon>
        <taxon>Dikarya</taxon>
        <taxon>Ascomycota</taxon>
        <taxon>Saccharomycotina</taxon>
        <taxon>Saccharomycetes</taxon>
        <taxon>Saccharomycetales</taxon>
        <taxon>Saccharomycetaceae</taxon>
        <taxon>Nakaseomyces</taxon>
    </lineage>
</organism>
<protein>
    <submittedName>
        <fullName evidence="8">Chromatin structure-remodeling complex protein RSC3</fullName>
    </submittedName>
</protein>
<evidence type="ECO:0000313" key="9">
    <source>
        <dbReference type="Proteomes" id="UP001623330"/>
    </source>
</evidence>
<sequence>MAMDIRGRKMRKPPACVQCRRRKVGCDRVKPVCGNCSRNGKNDCFYPDVPGQYVQSNSQIQAAAASAAAALNGNGMMANSGDLSSIDQIREYNTRLQLLNSEGKEIPEGPRQYVPRTTTFPSTKQVPSTSNLKTNLNWVQGPAIFTNENTGYGQDEAVLKELDFLKGRIIELRQVIGKGVDDIDLEWSVNPKVNEIKKNEDEFVKKRRLESENSINTNLLEEHIDELNEYRDVDPNFLDEKEIFDILECSDYDSSRKEIMGYLRNNSKNSLFSSCSIFAMDPFLYNQFLKRIDSNIAEKYANKFKTWKEKKMEGKQFKKDDILVKLPDKTHTKDIIGMYNNIVIEAASLIPVLNGYNLVELVDRLFAMGSTFDVTKLPLAQLFRLGEINMCLLLCYQSIISSVLLTLKDEMNNLFSELQAMVPTLESNMFTIKSQIERREDSENRLDYVKFISLWKLYSTISATFSDAVDNDEDANLGILFGISHEHSNSTNMLLWNFIEKNYQFRHLLRGEIPVLTLSTSLNTAYVRDPVYDADKSLLLTEAEVVKYLLSTDEKLSIEKVKYHRDDLKMQHANCMRNCTTVAMNINSVNDTVINKNLLIFISYLLMLQYEKITDLENYKLNYLEFIRITQETIFYIFSNLAQVKFTGHEFLYVNNFFKVLENIAFMYLGGYERSEREYSELDDENSKRENRFHSGLCFLILQKLHMLVRDYSKNCRVVNLQATKLLTTLETILSHRFEPVDVSRPNIFKSISNDTLRTFNTKLYQLSEALVKKEFYEGGIKYDPKNWDSIGITDENIVNVLEAFYAIN</sequence>
<keyword evidence="6" id="KW-0539">Nucleus</keyword>
<dbReference type="PANTHER" id="PTHR31069">
    <property type="entry name" value="OLEATE-ACTIVATED TRANSCRIPTION FACTOR 1-RELATED"/>
    <property type="match status" value="1"/>
</dbReference>
<keyword evidence="2" id="KW-0862">Zinc</keyword>
<dbReference type="CDD" id="cd00067">
    <property type="entry name" value="GAL4"/>
    <property type="match status" value="1"/>
</dbReference>
<keyword evidence="3" id="KW-0805">Transcription regulation</keyword>
<comment type="caution">
    <text evidence="8">The sequence shown here is derived from an EMBL/GenBank/DDBJ whole genome shotgun (WGS) entry which is preliminary data.</text>
</comment>
<dbReference type="Pfam" id="PF00172">
    <property type="entry name" value="Zn_clus"/>
    <property type="match status" value="1"/>
</dbReference>
<evidence type="ECO:0000256" key="6">
    <source>
        <dbReference type="ARBA" id="ARBA00023242"/>
    </source>
</evidence>
<reference evidence="8 9" key="1">
    <citation type="submission" date="2024-05" db="EMBL/GenBank/DDBJ databases">
        <title>Long read based assembly of the Candida bracarensis genome reveals expanded adhesin content.</title>
        <authorList>
            <person name="Marcet-Houben M."/>
            <person name="Ksiezopolska E."/>
            <person name="Gabaldon T."/>
        </authorList>
    </citation>
    <scope>NUCLEOTIDE SEQUENCE [LARGE SCALE GENOMIC DNA]</scope>
    <source>
        <strain evidence="8 9">CBM6</strain>
    </source>
</reference>
<dbReference type="PROSITE" id="PS00463">
    <property type="entry name" value="ZN2_CY6_FUNGAL_1"/>
    <property type="match status" value="1"/>
</dbReference>
<gene>
    <name evidence="8" type="ORF">RNJ44_04018</name>
</gene>
<evidence type="ECO:0000256" key="2">
    <source>
        <dbReference type="ARBA" id="ARBA00022833"/>
    </source>
</evidence>
<dbReference type="SUPFAM" id="SSF57701">
    <property type="entry name" value="Zn2/Cys6 DNA-binding domain"/>
    <property type="match status" value="1"/>
</dbReference>
<keyword evidence="9" id="KW-1185">Reference proteome</keyword>
<evidence type="ECO:0000256" key="4">
    <source>
        <dbReference type="ARBA" id="ARBA00023125"/>
    </source>
</evidence>
<accession>A0ABR4NTP6</accession>
<dbReference type="PANTHER" id="PTHR31069:SF21">
    <property type="entry name" value="CHROMATIN STRUCTURE-REMODELING COMPLEX PROTEIN RSC3-RELATED"/>
    <property type="match status" value="1"/>
</dbReference>
<dbReference type="EMBL" id="JBEVYD010000005">
    <property type="protein sequence ID" value="KAL3232102.1"/>
    <property type="molecule type" value="Genomic_DNA"/>
</dbReference>
<keyword evidence="5" id="KW-0804">Transcription</keyword>
<evidence type="ECO:0000313" key="8">
    <source>
        <dbReference type="EMBL" id="KAL3232102.1"/>
    </source>
</evidence>
<evidence type="ECO:0000256" key="5">
    <source>
        <dbReference type="ARBA" id="ARBA00023163"/>
    </source>
</evidence>
<dbReference type="PROSITE" id="PS50048">
    <property type="entry name" value="ZN2_CY6_FUNGAL_2"/>
    <property type="match status" value="1"/>
</dbReference>
<dbReference type="Proteomes" id="UP001623330">
    <property type="component" value="Unassembled WGS sequence"/>
</dbReference>
<keyword evidence="1" id="KW-0479">Metal-binding</keyword>
<dbReference type="InterPro" id="IPR050675">
    <property type="entry name" value="OAF3"/>
</dbReference>
<evidence type="ECO:0000256" key="3">
    <source>
        <dbReference type="ARBA" id="ARBA00023015"/>
    </source>
</evidence>
<dbReference type="InterPro" id="IPR036864">
    <property type="entry name" value="Zn2-C6_fun-type_DNA-bd_sf"/>
</dbReference>
<evidence type="ECO:0000256" key="1">
    <source>
        <dbReference type="ARBA" id="ARBA00022723"/>
    </source>
</evidence>
<name>A0ABR4NTP6_9SACH</name>
<proteinExistence type="predicted"/>
<keyword evidence="4" id="KW-0238">DNA-binding</keyword>
<dbReference type="InterPro" id="IPR001138">
    <property type="entry name" value="Zn2Cys6_DnaBD"/>
</dbReference>
<feature type="domain" description="Zn(2)-C6 fungal-type" evidence="7">
    <location>
        <begin position="15"/>
        <end position="46"/>
    </location>
</feature>
<evidence type="ECO:0000259" key="7">
    <source>
        <dbReference type="PROSITE" id="PS50048"/>
    </source>
</evidence>
<dbReference type="Gene3D" id="4.10.240.10">
    <property type="entry name" value="Zn(2)-C6 fungal-type DNA-binding domain"/>
    <property type="match status" value="1"/>
</dbReference>
<dbReference type="SMART" id="SM00066">
    <property type="entry name" value="GAL4"/>
    <property type="match status" value="1"/>
</dbReference>